<dbReference type="AlphaFoldDB" id="A0AAN0MKM6"/>
<dbReference type="KEGG" id="parl:PEC302110_13220"/>
<evidence type="ECO:0000313" key="2">
    <source>
        <dbReference type="Proteomes" id="UP001377830"/>
    </source>
</evidence>
<dbReference type="Proteomes" id="UP001377830">
    <property type="component" value="Chromosome"/>
</dbReference>
<organism evidence="1 2">
    <name type="scientific">Pectobacterium araliae</name>
    <dbReference type="NCBI Taxonomy" id="3073862"/>
    <lineage>
        <taxon>Bacteria</taxon>
        <taxon>Pseudomonadati</taxon>
        <taxon>Pseudomonadota</taxon>
        <taxon>Gammaproteobacteria</taxon>
        <taxon>Enterobacterales</taxon>
        <taxon>Pectobacteriaceae</taxon>
        <taxon>Pectobacterium</taxon>
    </lineage>
</organism>
<proteinExistence type="predicted"/>
<gene>
    <name evidence="1" type="ORF">PEC302110_13220</name>
</gene>
<dbReference type="EMBL" id="AP028908">
    <property type="protein sequence ID" value="BES84225.1"/>
    <property type="molecule type" value="Genomic_DNA"/>
</dbReference>
<name>A0AAN0MKM6_9GAMM</name>
<protein>
    <submittedName>
        <fullName evidence="1">Uncharacterized protein</fullName>
    </submittedName>
</protein>
<reference evidence="2" key="1">
    <citation type="journal article" date="2024" name="Int. J. Syst. Evol. Microbiol.">
        <title>Pectobacterium araliae sp. nov., a pathogen causing bacterial soft rot of Japanese angelica tree in Japan.</title>
        <authorList>
            <person name="Sawada H."/>
            <person name="Someya N."/>
            <person name="Morohoshi T."/>
            <person name="Ono M."/>
            <person name="Satou M."/>
        </authorList>
    </citation>
    <scope>NUCLEOTIDE SEQUENCE [LARGE SCALE GENOMIC DNA]</scope>
    <source>
        <strain evidence="2">MAFF 302110</strain>
    </source>
</reference>
<accession>A0AAN0MKM6</accession>
<keyword evidence="2" id="KW-1185">Reference proteome</keyword>
<evidence type="ECO:0000313" key="1">
    <source>
        <dbReference type="EMBL" id="BES84225.1"/>
    </source>
</evidence>
<sequence length="93" mass="9761">MVASGFTAQALSADSLFKALVGSIYSLKYSQIYRGAHVLTLTLSHVPLTPPASGTTCNRNTVVADKTTALCQSDGDIVHSSGGSAEKTRKYLL</sequence>